<evidence type="ECO:0000313" key="2">
    <source>
        <dbReference type="Proteomes" id="UP001206925"/>
    </source>
</evidence>
<comment type="caution">
    <text evidence="1">The sequence shown here is derived from an EMBL/GenBank/DDBJ whole genome shotgun (WGS) entry which is preliminary data.</text>
</comment>
<dbReference type="AlphaFoldDB" id="A0AAD5C8X9"/>
<proteinExistence type="predicted"/>
<keyword evidence="2" id="KW-1185">Reference proteome</keyword>
<organism evidence="1 2">
    <name type="scientific">Ambrosia artemisiifolia</name>
    <name type="common">Common ragweed</name>
    <dbReference type="NCBI Taxonomy" id="4212"/>
    <lineage>
        <taxon>Eukaryota</taxon>
        <taxon>Viridiplantae</taxon>
        <taxon>Streptophyta</taxon>
        <taxon>Embryophyta</taxon>
        <taxon>Tracheophyta</taxon>
        <taxon>Spermatophyta</taxon>
        <taxon>Magnoliopsida</taxon>
        <taxon>eudicotyledons</taxon>
        <taxon>Gunneridae</taxon>
        <taxon>Pentapetalae</taxon>
        <taxon>asterids</taxon>
        <taxon>campanulids</taxon>
        <taxon>Asterales</taxon>
        <taxon>Asteraceae</taxon>
        <taxon>Asteroideae</taxon>
        <taxon>Heliantheae alliance</taxon>
        <taxon>Heliantheae</taxon>
        <taxon>Ambrosia</taxon>
    </lineage>
</organism>
<protein>
    <submittedName>
        <fullName evidence="1">Uncharacterized protein</fullName>
    </submittedName>
</protein>
<dbReference type="Proteomes" id="UP001206925">
    <property type="component" value="Unassembled WGS sequence"/>
</dbReference>
<name>A0AAD5C8X9_AMBAR</name>
<evidence type="ECO:0000313" key="1">
    <source>
        <dbReference type="EMBL" id="KAI7736131.1"/>
    </source>
</evidence>
<sequence length="111" mass="12983">MEYDKFFFFYTSTAKQNPIRTVTHRMNLKTERSSPHNEDCHGISTCSHLASSSNLLHIFLLKYYSVGRHILKDLDSFLSSRKRKNRKSGYLGGYEFMKLSHATSWHLFCIA</sequence>
<reference evidence="1" key="1">
    <citation type="submission" date="2022-06" db="EMBL/GenBank/DDBJ databases">
        <title>Uncovering the hologenomic basis of an extraordinary plant invasion.</title>
        <authorList>
            <person name="Bieker V.C."/>
            <person name="Martin M.D."/>
            <person name="Gilbert T."/>
            <person name="Hodgins K."/>
            <person name="Battlay P."/>
            <person name="Petersen B."/>
            <person name="Wilson J."/>
        </authorList>
    </citation>
    <scope>NUCLEOTIDE SEQUENCE</scope>
    <source>
        <strain evidence="1">AA19_3_7</strain>
        <tissue evidence="1">Leaf</tissue>
    </source>
</reference>
<accession>A0AAD5C8X9</accession>
<gene>
    <name evidence="1" type="ORF">M8C21_033162</name>
</gene>
<dbReference type="EMBL" id="JAMZMK010009355">
    <property type="protein sequence ID" value="KAI7736131.1"/>
    <property type="molecule type" value="Genomic_DNA"/>
</dbReference>